<organism evidence="2 3">
    <name type="scientific">Eptatretus burgeri</name>
    <name type="common">Inshore hagfish</name>
    <dbReference type="NCBI Taxonomy" id="7764"/>
    <lineage>
        <taxon>Eukaryota</taxon>
        <taxon>Metazoa</taxon>
        <taxon>Chordata</taxon>
        <taxon>Craniata</taxon>
        <taxon>Vertebrata</taxon>
        <taxon>Cyclostomata</taxon>
        <taxon>Myxini</taxon>
        <taxon>Myxiniformes</taxon>
        <taxon>Myxinidae</taxon>
        <taxon>Eptatretinae</taxon>
        <taxon>Eptatretus</taxon>
    </lineage>
</organism>
<dbReference type="GO" id="GO:0005737">
    <property type="term" value="C:cytoplasm"/>
    <property type="evidence" value="ECO:0007669"/>
    <property type="project" value="TreeGrafter"/>
</dbReference>
<dbReference type="Ensembl" id="ENSEBUT00000028055.1">
    <property type="protein sequence ID" value="ENSEBUP00000027479.1"/>
    <property type="gene ID" value="ENSEBUG00000016830.1"/>
</dbReference>
<feature type="domain" description="UBX" evidence="1">
    <location>
        <begin position="167"/>
        <end position="233"/>
    </location>
</feature>
<dbReference type="CDD" id="cd16118">
    <property type="entry name" value="UBX2_UBXN9"/>
    <property type="match status" value="1"/>
</dbReference>
<evidence type="ECO:0000313" key="3">
    <source>
        <dbReference type="Proteomes" id="UP000694388"/>
    </source>
</evidence>
<name>A0A8C4RCF2_EPTBU</name>
<reference evidence="2" key="1">
    <citation type="submission" date="2025-05" db="UniProtKB">
        <authorList>
            <consortium name="Ensembl"/>
        </authorList>
    </citation>
    <scope>IDENTIFICATION</scope>
</reference>
<dbReference type="SUPFAM" id="SSF54236">
    <property type="entry name" value="Ubiquitin-like"/>
    <property type="match status" value="1"/>
</dbReference>
<dbReference type="GO" id="GO:0012506">
    <property type="term" value="C:vesicle membrane"/>
    <property type="evidence" value="ECO:0007669"/>
    <property type="project" value="TreeGrafter"/>
</dbReference>
<dbReference type="Ensembl" id="ENSEBUT00000028031.1">
    <property type="protein sequence ID" value="ENSEBUP00000027455.1"/>
    <property type="gene ID" value="ENSEBUG00000016830.1"/>
</dbReference>
<proteinExistence type="predicted"/>
<dbReference type="PANTHER" id="PTHR46467">
    <property type="entry name" value="TETHER CONTAINING UBX DOMAIN FOR GLUT4"/>
    <property type="match status" value="1"/>
</dbReference>
<dbReference type="GO" id="GO:0042593">
    <property type="term" value="P:glucose homeostasis"/>
    <property type="evidence" value="ECO:0007669"/>
    <property type="project" value="TreeGrafter"/>
</dbReference>
<dbReference type="PROSITE" id="PS50033">
    <property type="entry name" value="UBX"/>
    <property type="match status" value="1"/>
</dbReference>
<dbReference type="GO" id="GO:0006886">
    <property type="term" value="P:intracellular protein transport"/>
    <property type="evidence" value="ECO:0007669"/>
    <property type="project" value="TreeGrafter"/>
</dbReference>
<accession>A0A8C4RCF2</accession>
<dbReference type="Gene3D" id="3.10.20.90">
    <property type="entry name" value="Phosphatidylinositol 3-kinase Catalytic Subunit, Chain A, domain 1"/>
    <property type="match status" value="1"/>
</dbReference>
<dbReference type="InterPro" id="IPR001012">
    <property type="entry name" value="UBX_dom"/>
</dbReference>
<dbReference type="Ensembl" id="ENSEBUT00000028049.1">
    <property type="protein sequence ID" value="ENSEBUP00000027473.1"/>
    <property type="gene ID" value="ENSEBUG00000016830.1"/>
</dbReference>
<protein>
    <recommendedName>
        <fullName evidence="1">UBX domain-containing protein</fullName>
    </recommendedName>
</protein>
<dbReference type="GO" id="GO:0005634">
    <property type="term" value="C:nucleus"/>
    <property type="evidence" value="ECO:0007669"/>
    <property type="project" value="TreeGrafter"/>
</dbReference>
<dbReference type="GeneTree" id="ENSGT00940000156853"/>
<keyword evidence="3" id="KW-1185">Reference proteome</keyword>
<dbReference type="AlphaFoldDB" id="A0A8C4RCF2"/>
<dbReference type="InterPro" id="IPR029071">
    <property type="entry name" value="Ubiquitin-like_domsf"/>
</dbReference>
<evidence type="ECO:0000313" key="2">
    <source>
        <dbReference type="Ensembl" id="ENSEBUP00000027479.1"/>
    </source>
</evidence>
<dbReference type="PANTHER" id="PTHR46467:SF1">
    <property type="entry name" value="TETHER CONTAINING UBX DOMAIN FOR GLUT4"/>
    <property type="match status" value="1"/>
</dbReference>
<sequence>MQEPCDKVTNVATMPADNLSDAMEFSCSDDGSQFSGGTSNTEVPLQAQMGTSFVPFSGSGRSLVELVKTAQTESRCAGGSLPAMSFTSTGSPSSSKPCARQTLVISPDFGPLRSPSDVGGLPDEFFEVTVDDVRKRYSELKKARIQLEEAPLLTSEMRERQKHERLKRYSQVAVRVNFPDRFVLQGFFRPQETVRDLQEFVETHLEEPGLPFYLYTAPPRQLMIDTSQTLYEVRNCWTQCTFLGM</sequence>
<dbReference type="Proteomes" id="UP000694388">
    <property type="component" value="Unplaced"/>
</dbReference>
<dbReference type="Pfam" id="PF00789">
    <property type="entry name" value="UBX"/>
    <property type="match status" value="1"/>
</dbReference>
<evidence type="ECO:0000259" key="1">
    <source>
        <dbReference type="PROSITE" id="PS50033"/>
    </source>
</evidence>